<feature type="domain" description="Luciferase-like" evidence="7">
    <location>
        <begin position="25"/>
        <end position="386"/>
    </location>
</feature>
<dbReference type="PANTHER" id="PTHR30011:SF16">
    <property type="entry name" value="C2H2 FINGER DOMAIN TRANSCRIPTION FACTOR (EUROFUNG)-RELATED"/>
    <property type="match status" value="1"/>
</dbReference>
<accession>A0A857LRS8</accession>
<dbReference type="PIRSF" id="PIRSF000337">
    <property type="entry name" value="NTA_MOA"/>
    <property type="match status" value="1"/>
</dbReference>
<dbReference type="SUPFAM" id="SSF51679">
    <property type="entry name" value="Bacterial luciferase-like"/>
    <property type="match status" value="1"/>
</dbReference>
<protein>
    <submittedName>
        <fullName evidence="8">NtaA/DmoA family FMN-dependent monooxygenase</fullName>
        <ecNumber evidence="8">1.14.-.-</ecNumber>
    </submittedName>
</protein>
<evidence type="ECO:0000256" key="3">
    <source>
        <dbReference type="ARBA" id="ARBA00023002"/>
    </source>
</evidence>
<evidence type="ECO:0000256" key="1">
    <source>
        <dbReference type="ARBA" id="ARBA00022630"/>
    </source>
</evidence>
<keyword evidence="2 6" id="KW-0288">FMN</keyword>
<sequence>MSTRQLHLNAFIYPAGHHEAAWRHPRSQPHRIFDADYYQEIGKAAEAALFDAVFFADGPALRSEAAYSTAGRLEPITVLGAIAAATERIGLIATASTTYYEPYNLARLFSTLDFVSKGRAGWNIVTTSTDAAAENFGLTAHPDPAQRYKRAAEFVDAATRLWDSWEDDAVVLDRENGQYADTDKIHRAEFVGEHLSVRGAFNAPRSPQGYPVLVQAGASNDGRAFAARYAEAIFTAHQSLANAQAFYSDIKSQAKGLGRNPDHIKILPGLSPFIADTETAAKELEREFNELTVPAYGLKQIRGLADVDLSALDLDAPVPLDAFGEAGNVTDNTRSRKQVVAEIVAKERPTVRRLLHRLAGARGHRVFAGTPEQVADTIEEWFTSGAADGFNVMPPYYPGGLTDFTEHVVPILQRRGLFRTEYTGTTLRDHLGLPRPENQFAIRQASAQSAS</sequence>
<keyword evidence="3 8" id="KW-0560">Oxidoreductase</keyword>
<reference evidence="8" key="1">
    <citation type="journal article" date="2021" name="Nat. Microbiol.">
        <title>Cocultivation of an ultrasmall environmental parasitic bacterium with lytic ability against bacteria associated with wastewater foams.</title>
        <authorList>
            <person name="Batinovic S."/>
            <person name="Rose J.J.A."/>
            <person name="Ratcliffe J."/>
            <person name="Seviour R.J."/>
            <person name="Petrovski S."/>
        </authorList>
    </citation>
    <scope>NUCLEOTIDE SEQUENCE</scope>
    <source>
        <strain evidence="8">CON44</strain>
    </source>
</reference>
<evidence type="ECO:0000313" key="8">
    <source>
        <dbReference type="EMBL" id="QHN40738.1"/>
    </source>
</evidence>
<dbReference type="NCBIfam" id="TIGR03860">
    <property type="entry name" value="FMN_nitrolo"/>
    <property type="match status" value="1"/>
</dbReference>
<comment type="similarity">
    <text evidence="5">Belongs to the NtaA/SnaA/DszA monooxygenase family.</text>
</comment>
<keyword evidence="4 8" id="KW-0503">Monooxygenase</keyword>
<dbReference type="AlphaFoldDB" id="A0A857LRS8"/>
<dbReference type="RefSeq" id="WP_005187680.1">
    <property type="nucleotide sequence ID" value="NZ_CP045808.1"/>
</dbReference>
<dbReference type="CDD" id="cd01095">
    <property type="entry name" value="Nitrilotriacetate_monoxgenase"/>
    <property type="match status" value="1"/>
</dbReference>
<organism evidence="8">
    <name type="scientific">Gordonia amarae</name>
    <dbReference type="NCBI Taxonomy" id="36821"/>
    <lineage>
        <taxon>Bacteria</taxon>
        <taxon>Bacillati</taxon>
        <taxon>Actinomycetota</taxon>
        <taxon>Actinomycetes</taxon>
        <taxon>Mycobacteriales</taxon>
        <taxon>Gordoniaceae</taxon>
        <taxon>Gordonia</taxon>
    </lineage>
</organism>
<feature type="binding site" evidence="6">
    <location>
        <position position="94"/>
    </location>
    <ligand>
        <name>FMN</name>
        <dbReference type="ChEBI" id="CHEBI:58210"/>
    </ligand>
</feature>
<dbReference type="GO" id="GO:0004497">
    <property type="term" value="F:monooxygenase activity"/>
    <property type="evidence" value="ECO:0007669"/>
    <property type="project" value="UniProtKB-KW"/>
</dbReference>
<proteinExistence type="inferred from homology"/>
<dbReference type="Pfam" id="PF00296">
    <property type="entry name" value="Bac_luciferase"/>
    <property type="match status" value="1"/>
</dbReference>
<evidence type="ECO:0000259" key="7">
    <source>
        <dbReference type="Pfam" id="PF00296"/>
    </source>
</evidence>
<dbReference type="EMBL" id="CP045810">
    <property type="protein sequence ID" value="QHN40738.1"/>
    <property type="molecule type" value="Genomic_DNA"/>
</dbReference>
<dbReference type="PANTHER" id="PTHR30011">
    <property type="entry name" value="ALKANESULFONATE MONOOXYGENASE-RELATED"/>
    <property type="match status" value="1"/>
</dbReference>
<dbReference type="InterPro" id="IPR051260">
    <property type="entry name" value="Diverse_substr_monoxygenases"/>
</dbReference>
<dbReference type="GO" id="GO:0016705">
    <property type="term" value="F:oxidoreductase activity, acting on paired donors, with incorporation or reduction of molecular oxygen"/>
    <property type="evidence" value="ECO:0007669"/>
    <property type="project" value="InterPro"/>
</dbReference>
<dbReference type="Gene3D" id="3.20.20.30">
    <property type="entry name" value="Luciferase-like domain"/>
    <property type="match status" value="1"/>
</dbReference>
<evidence type="ECO:0000256" key="4">
    <source>
        <dbReference type="ARBA" id="ARBA00023033"/>
    </source>
</evidence>
<dbReference type="InterPro" id="IPR016215">
    <property type="entry name" value="NTA_MOA"/>
</dbReference>
<feature type="binding site" evidence="6">
    <location>
        <position position="219"/>
    </location>
    <ligand>
        <name>FMN</name>
        <dbReference type="ChEBI" id="CHEBI:58210"/>
    </ligand>
</feature>
<keyword evidence="1 6" id="KW-0285">Flavoprotein</keyword>
<feature type="binding site" evidence="6">
    <location>
        <position position="57"/>
    </location>
    <ligand>
        <name>FMN</name>
        <dbReference type="ChEBI" id="CHEBI:58210"/>
    </ligand>
</feature>
<dbReference type="EC" id="1.14.-.-" evidence="8"/>
<feature type="binding site" evidence="6">
    <location>
        <position position="148"/>
    </location>
    <ligand>
        <name>FMN</name>
        <dbReference type="ChEBI" id="CHEBI:58210"/>
    </ligand>
</feature>
<dbReference type="InterPro" id="IPR011251">
    <property type="entry name" value="Luciferase-like_dom"/>
</dbReference>
<evidence type="ECO:0000256" key="2">
    <source>
        <dbReference type="ARBA" id="ARBA00022643"/>
    </source>
</evidence>
<evidence type="ECO:0000256" key="6">
    <source>
        <dbReference type="PIRSR" id="PIRSR000337-1"/>
    </source>
</evidence>
<dbReference type="InterPro" id="IPR036661">
    <property type="entry name" value="Luciferase-like_sf"/>
</dbReference>
<gene>
    <name evidence="8" type="ORF">GII30_17710</name>
</gene>
<name>A0A857LRS8_9ACTN</name>
<evidence type="ECO:0000256" key="5">
    <source>
        <dbReference type="ARBA" id="ARBA00033748"/>
    </source>
</evidence>